<dbReference type="InterPro" id="IPR051200">
    <property type="entry name" value="Host-pathogen_enzymatic-act"/>
</dbReference>
<dbReference type="GO" id="GO:0003677">
    <property type="term" value="F:DNA binding"/>
    <property type="evidence" value="ECO:0007669"/>
    <property type="project" value="UniProtKB-KW"/>
</dbReference>
<comment type="caution">
    <text evidence="2">The sequence shown here is derived from an EMBL/GenBank/DDBJ whole genome shotgun (WGS) entry which is preliminary data.</text>
</comment>
<dbReference type="Proteomes" id="UP000295210">
    <property type="component" value="Unassembled WGS sequence"/>
</dbReference>
<keyword evidence="1" id="KW-0732">Signal</keyword>
<accession>A0A4R1KZQ8</accession>
<dbReference type="OrthoDB" id="145213at2"/>
<organism evidence="2 3">
    <name type="scientific">Acidipila rosea</name>
    <dbReference type="NCBI Taxonomy" id="768535"/>
    <lineage>
        <taxon>Bacteria</taxon>
        <taxon>Pseudomonadati</taxon>
        <taxon>Acidobacteriota</taxon>
        <taxon>Terriglobia</taxon>
        <taxon>Terriglobales</taxon>
        <taxon>Acidobacteriaceae</taxon>
        <taxon>Acidipila</taxon>
    </lineage>
</organism>
<protein>
    <submittedName>
        <fullName evidence="2">DNA-binding beta-propeller fold protein YncE</fullName>
    </submittedName>
</protein>
<dbReference type="InterPro" id="IPR015943">
    <property type="entry name" value="WD40/YVTN_repeat-like_dom_sf"/>
</dbReference>
<dbReference type="EMBL" id="SMGK01000007">
    <property type="protein sequence ID" value="TCK70177.1"/>
    <property type="molecule type" value="Genomic_DNA"/>
</dbReference>
<dbReference type="Gene3D" id="2.130.10.10">
    <property type="entry name" value="YVTN repeat-like/Quinoprotein amine dehydrogenase"/>
    <property type="match status" value="2"/>
</dbReference>
<dbReference type="PANTHER" id="PTHR47197:SF3">
    <property type="entry name" value="DIHYDRO-HEME D1 DEHYDROGENASE"/>
    <property type="match status" value="1"/>
</dbReference>
<reference evidence="2 3" key="1">
    <citation type="submission" date="2019-03" db="EMBL/GenBank/DDBJ databases">
        <title>Genomic Encyclopedia of Type Strains, Phase IV (KMG-IV): sequencing the most valuable type-strain genomes for metagenomic binning, comparative biology and taxonomic classification.</title>
        <authorList>
            <person name="Goeker M."/>
        </authorList>
    </citation>
    <scope>NUCLEOTIDE SEQUENCE [LARGE SCALE GENOMIC DNA]</scope>
    <source>
        <strain evidence="2 3">DSM 103428</strain>
    </source>
</reference>
<dbReference type="InterPro" id="IPR011045">
    <property type="entry name" value="N2O_reductase_N"/>
</dbReference>
<sequence length="332" mass="35361">MRKSFFLSLLPIGFFSAFIVAAPAQSLLVVNQGDSDLSIVNPASGQEVAIIHEGTPGVHGHEITTSADGKTAYMPIYGNVGVGKPGLNGHEMLIIDLPSRKIVGHVDFGHGVRPHLPVLDPARNLLYVTTELDKTVTIIDPQTHKILGAIPTGQEQSHMLALSHDGTRGYTANVGPGTVSVLDMVNRKTMAVIPVSDKVQRISVSHDDKLAFTSDQIKPRLAVIDTATNKIKTWVALPGLGYGSAATADGRWLLVAVPTVDQVSVVDLATMKVVRNIAVPSKPQEVLIRPDGKVAYVSCNTSAKVAAIDLSHWKVQKLITAGNFADGLAWAK</sequence>
<feature type="chain" id="PRO_5020851950" evidence="1">
    <location>
        <begin position="22"/>
        <end position="332"/>
    </location>
</feature>
<gene>
    <name evidence="2" type="ORF">C7378_3332</name>
</gene>
<keyword evidence="2" id="KW-0238">DNA-binding</keyword>
<evidence type="ECO:0000313" key="3">
    <source>
        <dbReference type="Proteomes" id="UP000295210"/>
    </source>
</evidence>
<dbReference type="Pfam" id="PF02239">
    <property type="entry name" value="Cytochrom_D1"/>
    <property type="match status" value="1"/>
</dbReference>
<dbReference type="AlphaFoldDB" id="A0A4R1KZQ8"/>
<proteinExistence type="predicted"/>
<evidence type="ECO:0000256" key="1">
    <source>
        <dbReference type="SAM" id="SignalP"/>
    </source>
</evidence>
<feature type="signal peptide" evidence="1">
    <location>
        <begin position="1"/>
        <end position="21"/>
    </location>
</feature>
<dbReference type="RefSeq" id="WP_131999127.1">
    <property type="nucleotide sequence ID" value="NZ_SMGK01000007.1"/>
</dbReference>
<evidence type="ECO:0000313" key="2">
    <source>
        <dbReference type="EMBL" id="TCK70177.1"/>
    </source>
</evidence>
<dbReference type="SUPFAM" id="SSF50974">
    <property type="entry name" value="Nitrous oxide reductase, N-terminal domain"/>
    <property type="match status" value="1"/>
</dbReference>
<keyword evidence="3" id="KW-1185">Reference proteome</keyword>
<name>A0A4R1KZQ8_9BACT</name>
<dbReference type="PANTHER" id="PTHR47197">
    <property type="entry name" value="PROTEIN NIRF"/>
    <property type="match status" value="1"/>
</dbReference>